<dbReference type="Gene3D" id="3.60.21.10">
    <property type="match status" value="1"/>
</dbReference>
<dbReference type="InterPro" id="IPR051158">
    <property type="entry name" value="Metallophosphoesterase_sf"/>
</dbReference>
<dbReference type="PIRSF" id="PIRSF033094">
    <property type="entry name" value="Pesterase_CT488"/>
    <property type="match status" value="1"/>
</dbReference>
<dbReference type="SUPFAM" id="SSF56300">
    <property type="entry name" value="Metallo-dependent phosphatases"/>
    <property type="match status" value="1"/>
</dbReference>
<evidence type="ECO:0000313" key="3">
    <source>
        <dbReference type="Proteomes" id="UP000713904"/>
    </source>
</evidence>
<feature type="domain" description="Calcineurin-like phosphoesterase" evidence="1">
    <location>
        <begin position="1"/>
        <end position="197"/>
    </location>
</feature>
<accession>A0ABR6TJ56</accession>
<evidence type="ECO:0000259" key="1">
    <source>
        <dbReference type="Pfam" id="PF00149"/>
    </source>
</evidence>
<dbReference type="RefSeq" id="WP_185623462.1">
    <property type="nucleotide sequence ID" value="NZ_JABGBW010000001.1"/>
</dbReference>
<dbReference type="Pfam" id="PF00149">
    <property type="entry name" value="Metallophos"/>
    <property type="match status" value="1"/>
</dbReference>
<proteinExistence type="predicted"/>
<evidence type="ECO:0000313" key="2">
    <source>
        <dbReference type="EMBL" id="MBC2575435.1"/>
    </source>
</evidence>
<dbReference type="InterPro" id="IPR014578">
    <property type="entry name" value="Pesterase_CT488"/>
</dbReference>
<comment type="caution">
    <text evidence="2">The sequence shown here is derived from an EMBL/GenBank/DDBJ whole genome shotgun (WGS) entry which is preliminary data.</text>
</comment>
<dbReference type="PANTHER" id="PTHR31302">
    <property type="entry name" value="TRANSMEMBRANE PROTEIN WITH METALLOPHOSPHOESTERASE DOMAIN-RELATED"/>
    <property type="match status" value="1"/>
</dbReference>
<reference evidence="2 3" key="1">
    <citation type="submission" date="2020-05" db="EMBL/GenBank/DDBJ databases">
        <title>Draft genome of xy-202 and genomic insight in genome of the genus Peptostreptococcus.</title>
        <authorList>
            <person name="Zhang Z."/>
        </authorList>
    </citation>
    <scope>NUCLEOTIDE SEQUENCE [LARGE SCALE GENOMIC DNA]</scope>
    <source>
        <strain evidence="2 3">DSM 27025</strain>
    </source>
</reference>
<dbReference type="EMBL" id="JABGBW010000001">
    <property type="protein sequence ID" value="MBC2575435.1"/>
    <property type="molecule type" value="Genomic_DNA"/>
</dbReference>
<gene>
    <name evidence="2" type="ORF">HLB29_01900</name>
</gene>
<dbReference type="InterPro" id="IPR004843">
    <property type="entry name" value="Calcineurin-like_PHP"/>
</dbReference>
<dbReference type="PANTHER" id="PTHR31302:SF22">
    <property type="entry name" value="PHOSPHOESTERASE"/>
    <property type="match status" value="1"/>
</dbReference>
<organism evidence="2 3">
    <name type="scientific">Peptostreptococcus canis</name>
    <dbReference type="NCBI Taxonomy" id="1159213"/>
    <lineage>
        <taxon>Bacteria</taxon>
        <taxon>Bacillati</taxon>
        <taxon>Bacillota</taxon>
        <taxon>Clostridia</taxon>
        <taxon>Peptostreptococcales</taxon>
        <taxon>Peptostreptococcaceae</taxon>
        <taxon>Peptostreptococcus</taxon>
    </lineage>
</organism>
<dbReference type="InterPro" id="IPR029052">
    <property type="entry name" value="Metallo-depent_PP-like"/>
</dbReference>
<dbReference type="Proteomes" id="UP000713904">
    <property type="component" value="Unassembled WGS sequence"/>
</dbReference>
<name>A0ABR6TJ56_9FIRM</name>
<protein>
    <submittedName>
        <fullName evidence="2">Serine/threonine protein phosphatase</fullName>
    </submittedName>
</protein>
<sequence length="236" mass="27551">MKIYAIGDLHLSTAVDKPMNIFGDNWENHEEKIFSDWIEKVNEDDIVFVVGDISWASKLEDAKLDLDKISKLPGTKYFVKGNHDYWWTTATGLNKLYDDKMIFMNTNVYGLGEYAICGTRGWITPNDIKFEQKDSEIYKREAHRLKLSLENAKKMGYKKFIVLMHYPPTNEELNETLFMEVIKEYSPQYVIYGHLHGEESFAYGIKGKVKGTEYHLVSCDYINFKVKEILELDTEE</sequence>
<keyword evidence="3" id="KW-1185">Reference proteome</keyword>